<name>A0ABQ0E1L6_9PORP</name>
<gene>
    <name evidence="2" type="ORF">Tsumi_06510</name>
</gene>
<dbReference type="InterPro" id="IPR013520">
    <property type="entry name" value="Ribonucl_H"/>
</dbReference>
<feature type="domain" description="Exonuclease" evidence="1">
    <location>
        <begin position="8"/>
        <end position="174"/>
    </location>
</feature>
<dbReference type="Gene3D" id="3.30.420.10">
    <property type="entry name" value="Ribonuclease H-like superfamily/Ribonuclease H"/>
    <property type="match status" value="1"/>
</dbReference>
<evidence type="ECO:0000313" key="2">
    <source>
        <dbReference type="EMBL" id="GAB1251547.1"/>
    </source>
</evidence>
<keyword evidence="2" id="KW-0540">Nuclease</keyword>
<keyword evidence="2" id="KW-0378">Hydrolase</keyword>
<dbReference type="EMBL" id="BAAFSF010000001">
    <property type="protein sequence ID" value="GAB1251547.1"/>
    <property type="molecule type" value="Genomic_DNA"/>
</dbReference>
<dbReference type="CDD" id="cd06127">
    <property type="entry name" value="DEDDh"/>
    <property type="match status" value="1"/>
</dbReference>
<dbReference type="PANTHER" id="PTHR30231">
    <property type="entry name" value="DNA POLYMERASE III SUBUNIT EPSILON"/>
    <property type="match status" value="1"/>
</dbReference>
<dbReference type="Pfam" id="PF00929">
    <property type="entry name" value="RNase_T"/>
    <property type="match status" value="1"/>
</dbReference>
<evidence type="ECO:0000313" key="3">
    <source>
        <dbReference type="Proteomes" id="UP001628220"/>
    </source>
</evidence>
<dbReference type="InterPro" id="IPR036397">
    <property type="entry name" value="RNaseH_sf"/>
</dbReference>
<comment type="caution">
    <text evidence="2">The sequence shown here is derived from an EMBL/GenBank/DDBJ whole genome shotgun (WGS) entry which is preliminary data.</text>
</comment>
<protein>
    <submittedName>
        <fullName evidence="2">3'-5' exonuclease</fullName>
    </submittedName>
</protein>
<accession>A0ABQ0E1L6</accession>
<dbReference type="GO" id="GO:0004527">
    <property type="term" value="F:exonuclease activity"/>
    <property type="evidence" value="ECO:0007669"/>
    <property type="project" value="UniProtKB-KW"/>
</dbReference>
<sequence length="262" mass="30070">MKLHLTRPIVFFDLETTGLDIVKDRIVEISILKVFPDGLEETTTRRINPEMPIPAESTAIHGITNEDVADCPTFRQISKSLADKLRGCDLGGYNSTHFDLPMLAEEFHRVGNDIDLSKMRMIDVQTIFHKMERRNLTAAYRFYCNKDLTDAHTAEADTRATYEVLLGQLDRYPNDLKNDVAFLAEFSQQNRNVDLAGRIVLNSKDEPVINFGKYKGQTVEEVLKRDPGYYGWIMDNDFSADTKQHFTRLRLEYSKLSANKIL</sequence>
<dbReference type="Proteomes" id="UP001628220">
    <property type="component" value="Unassembled WGS sequence"/>
</dbReference>
<evidence type="ECO:0000259" key="1">
    <source>
        <dbReference type="SMART" id="SM00479"/>
    </source>
</evidence>
<reference evidence="2 3" key="1">
    <citation type="journal article" date="2025" name="Int. J. Syst. Evol. Microbiol.">
        <title>Desulfovibrio falkowii sp. nov., Porphyromonas miyakawae sp. nov., Mediterraneibacter flintii sp. nov. and Owariibacterium komagatae gen. nov., sp. nov., isolated from human faeces.</title>
        <authorList>
            <person name="Hamaguchi T."/>
            <person name="Ohara M."/>
            <person name="Hisatomi A."/>
            <person name="Sekiguchi K."/>
            <person name="Takeda J.I."/>
            <person name="Ueyama J."/>
            <person name="Ito M."/>
            <person name="Nishiwaki H."/>
            <person name="Ogi T."/>
            <person name="Hirayama M."/>
            <person name="Ohkuma M."/>
            <person name="Sakamoto M."/>
            <person name="Ohno K."/>
        </authorList>
    </citation>
    <scope>NUCLEOTIDE SEQUENCE [LARGE SCALE GENOMIC DNA]</scope>
    <source>
        <strain evidence="2 3">13CB11C</strain>
    </source>
</reference>
<dbReference type="InterPro" id="IPR012337">
    <property type="entry name" value="RNaseH-like_sf"/>
</dbReference>
<dbReference type="RefSeq" id="WP_411915353.1">
    <property type="nucleotide sequence ID" value="NZ_BAAFSF010000001.1"/>
</dbReference>
<dbReference type="InterPro" id="IPR046768">
    <property type="entry name" value="ExoX-like_C"/>
</dbReference>
<proteinExistence type="predicted"/>
<dbReference type="SMART" id="SM00479">
    <property type="entry name" value="EXOIII"/>
    <property type="match status" value="1"/>
</dbReference>
<dbReference type="SUPFAM" id="SSF53098">
    <property type="entry name" value="Ribonuclease H-like"/>
    <property type="match status" value="1"/>
</dbReference>
<dbReference type="PANTHER" id="PTHR30231:SF41">
    <property type="entry name" value="DNA POLYMERASE III SUBUNIT EPSILON"/>
    <property type="match status" value="1"/>
</dbReference>
<keyword evidence="2" id="KW-0269">Exonuclease</keyword>
<keyword evidence="3" id="KW-1185">Reference proteome</keyword>
<dbReference type="Pfam" id="PF20600">
    <property type="entry name" value="ExoX-like_C"/>
    <property type="match status" value="1"/>
</dbReference>
<organism evidence="2 3">
    <name type="scientific">Porphyromonas miyakawae</name>
    <dbReference type="NCBI Taxonomy" id="3137470"/>
    <lineage>
        <taxon>Bacteria</taxon>
        <taxon>Pseudomonadati</taxon>
        <taxon>Bacteroidota</taxon>
        <taxon>Bacteroidia</taxon>
        <taxon>Bacteroidales</taxon>
        <taxon>Porphyromonadaceae</taxon>
        <taxon>Porphyromonas</taxon>
    </lineage>
</organism>